<dbReference type="Proteomes" id="UP000000939">
    <property type="component" value="Chromosome"/>
</dbReference>
<dbReference type="InterPro" id="IPR013766">
    <property type="entry name" value="Thioredoxin_domain"/>
</dbReference>
<dbReference type="Gene3D" id="3.40.30.10">
    <property type="entry name" value="Glutaredoxin"/>
    <property type="match status" value="1"/>
</dbReference>
<feature type="chain" id="PRO_5003078252" description="Thioredoxin domain-containing protein" evidence="2">
    <location>
        <begin position="20"/>
        <end position="135"/>
    </location>
</feature>
<keyword evidence="5" id="KW-1185">Reference proteome</keyword>
<dbReference type="KEGG" id="ant:Arnit_1809"/>
<dbReference type="OrthoDB" id="5372481at2"/>
<dbReference type="InterPro" id="IPR017937">
    <property type="entry name" value="Thioredoxin_CS"/>
</dbReference>
<evidence type="ECO:0000256" key="2">
    <source>
        <dbReference type="SAM" id="SignalP"/>
    </source>
</evidence>
<dbReference type="HOGENOM" id="CLU_090389_8_4_7"/>
<evidence type="ECO:0000313" key="4">
    <source>
        <dbReference type="EMBL" id="ADG93463.1"/>
    </source>
</evidence>
<accession>D5V1M9</accession>
<keyword evidence="1" id="KW-0676">Redox-active center</keyword>
<organism evidence="4 5">
    <name type="scientific">Arcobacter nitrofigilis (strain ATCC 33309 / DSM 7299 / CCUG 15893 / LMG 7604 / NCTC 12251 / CI)</name>
    <name type="common">Campylobacter nitrofigilis</name>
    <dbReference type="NCBI Taxonomy" id="572480"/>
    <lineage>
        <taxon>Bacteria</taxon>
        <taxon>Pseudomonadati</taxon>
        <taxon>Campylobacterota</taxon>
        <taxon>Epsilonproteobacteria</taxon>
        <taxon>Campylobacterales</taxon>
        <taxon>Arcobacteraceae</taxon>
        <taxon>Arcobacter</taxon>
    </lineage>
</organism>
<dbReference type="EMBL" id="CP001999">
    <property type="protein sequence ID" value="ADG93463.1"/>
    <property type="molecule type" value="Genomic_DNA"/>
</dbReference>
<feature type="signal peptide" evidence="2">
    <location>
        <begin position="1"/>
        <end position="19"/>
    </location>
</feature>
<sequence length="135" mass="16184" precursor="true">MILRLLIFFIFLFTSNLLADNISKNNYDENKILKEAKKLDKKILVFVSRDNCPYCKIMREKVFPKVDVENIINKNFIFLEVNIDHDFLPFELSKNFQGMTPTFYFISKNKKILNRYLGAWTKKDFLFILNENIKK</sequence>
<dbReference type="Pfam" id="PF13098">
    <property type="entry name" value="Thioredoxin_2"/>
    <property type="match status" value="1"/>
</dbReference>
<dbReference type="PROSITE" id="PS51352">
    <property type="entry name" value="THIOREDOXIN_2"/>
    <property type="match status" value="1"/>
</dbReference>
<proteinExistence type="predicted"/>
<evidence type="ECO:0000256" key="1">
    <source>
        <dbReference type="ARBA" id="ARBA00023284"/>
    </source>
</evidence>
<evidence type="ECO:0000313" key="5">
    <source>
        <dbReference type="Proteomes" id="UP000000939"/>
    </source>
</evidence>
<dbReference type="eggNOG" id="COG2143">
    <property type="taxonomic scope" value="Bacteria"/>
</dbReference>
<keyword evidence="2" id="KW-0732">Signal</keyword>
<name>D5V1M9_ARCNC</name>
<dbReference type="InterPro" id="IPR036249">
    <property type="entry name" value="Thioredoxin-like_sf"/>
</dbReference>
<gene>
    <name evidence="4" type="ordered locus">Arnit_1809</name>
</gene>
<dbReference type="RefSeq" id="WP_013135608.1">
    <property type="nucleotide sequence ID" value="NC_014166.1"/>
</dbReference>
<reference evidence="4 5" key="1">
    <citation type="journal article" date="2010" name="Stand. Genomic Sci.">
        <title>Complete genome sequence of Arcobacter nitrofigilis type strain (CI).</title>
        <authorList>
            <person name="Pati A."/>
            <person name="Gronow S."/>
            <person name="Lapidus A."/>
            <person name="Copeland A."/>
            <person name="Glavina Del Rio T."/>
            <person name="Nolan M."/>
            <person name="Lucas S."/>
            <person name="Tice H."/>
            <person name="Cheng J.F."/>
            <person name="Han C."/>
            <person name="Chertkov O."/>
            <person name="Bruce D."/>
            <person name="Tapia R."/>
            <person name="Goodwin L."/>
            <person name="Pitluck S."/>
            <person name="Liolios K."/>
            <person name="Ivanova N."/>
            <person name="Mavromatis K."/>
            <person name="Chen A."/>
            <person name="Palaniappan K."/>
            <person name="Land M."/>
            <person name="Hauser L."/>
            <person name="Chang Y.J."/>
            <person name="Jeffries C.D."/>
            <person name="Detter J.C."/>
            <person name="Rohde M."/>
            <person name="Goker M."/>
            <person name="Bristow J."/>
            <person name="Eisen J.A."/>
            <person name="Markowitz V."/>
            <person name="Hugenholtz P."/>
            <person name="Klenk H.P."/>
            <person name="Kyrpides N.C."/>
        </authorList>
    </citation>
    <scope>NUCLEOTIDE SEQUENCE [LARGE SCALE GENOMIC DNA]</scope>
    <source>
        <strain evidence="5">ATCC 33309 / DSM 7299 / CCUG 15893 / LMG 7604 / NCTC 12251 / CI</strain>
    </source>
</reference>
<evidence type="ECO:0000259" key="3">
    <source>
        <dbReference type="PROSITE" id="PS51352"/>
    </source>
</evidence>
<dbReference type="STRING" id="572480.Arnit_1809"/>
<dbReference type="PROSITE" id="PS00194">
    <property type="entry name" value="THIOREDOXIN_1"/>
    <property type="match status" value="1"/>
</dbReference>
<dbReference type="SUPFAM" id="SSF52833">
    <property type="entry name" value="Thioredoxin-like"/>
    <property type="match status" value="1"/>
</dbReference>
<protein>
    <recommendedName>
        <fullName evidence="3">Thioredoxin domain-containing protein</fullName>
    </recommendedName>
</protein>
<dbReference type="InterPro" id="IPR012336">
    <property type="entry name" value="Thioredoxin-like_fold"/>
</dbReference>
<dbReference type="AlphaFoldDB" id="D5V1M9"/>
<feature type="domain" description="Thioredoxin" evidence="3">
    <location>
        <begin position="13"/>
        <end position="134"/>
    </location>
</feature>